<evidence type="ECO:0000256" key="6">
    <source>
        <dbReference type="SAM" id="MobiDB-lite"/>
    </source>
</evidence>
<keyword evidence="3 5" id="KW-0269">Exonuclease</keyword>
<dbReference type="InterPro" id="IPR041385">
    <property type="entry name" value="SH3_12"/>
</dbReference>
<dbReference type="GO" id="GO:0005737">
    <property type="term" value="C:cytoplasm"/>
    <property type="evidence" value="ECO:0007669"/>
    <property type="project" value="UniProtKB-SubCell"/>
</dbReference>
<comment type="similarity">
    <text evidence="4 5">Belongs to the 5'-3' exonuclease family.</text>
</comment>
<keyword evidence="5" id="KW-0694">RNA-binding</keyword>
<comment type="subcellular location">
    <subcellularLocation>
        <location evidence="5">Cytoplasm</location>
    </subcellularLocation>
</comment>
<keyword evidence="5" id="KW-0963">Cytoplasm</keyword>
<feature type="domain" description="Xrn1 N-terminal" evidence="7">
    <location>
        <begin position="1"/>
        <end position="227"/>
    </location>
</feature>
<accession>A0AAV4QVL3</accession>
<feature type="domain" description="Exoribonuclease Xrn1 D2/D3" evidence="11">
    <location>
        <begin position="827"/>
        <end position="1046"/>
    </location>
</feature>
<dbReference type="GO" id="GO:0016075">
    <property type="term" value="P:rRNA catabolic process"/>
    <property type="evidence" value="ECO:0007669"/>
    <property type="project" value="TreeGrafter"/>
</dbReference>
<dbReference type="InterPro" id="IPR041412">
    <property type="entry name" value="Xrn1_helical"/>
</dbReference>
<keyword evidence="1 5" id="KW-0540">Nuclease</keyword>
<dbReference type="InterPro" id="IPR004859">
    <property type="entry name" value="Xrn1_N"/>
</dbReference>
<evidence type="ECO:0000256" key="3">
    <source>
        <dbReference type="ARBA" id="ARBA00022839"/>
    </source>
</evidence>
<dbReference type="InterPro" id="IPR041106">
    <property type="entry name" value="XRN1_D2_D3"/>
</dbReference>
<dbReference type="GO" id="GO:0005634">
    <property type="term" value="C:nucleus"/>
    <property type="evidence" value="ECO:0007669"/>
    <property type="project" value="TreeGrafter"/>
</dbReference>
<protein>
    <recommendedName>
        <fullName evidence="5">5'-3' exoribonuclease 1</fullName>
        <ecNumber evidence="5">3.1.13.-</ecNumber>
    </recommendedName>
</protein>
<keyword evidence="2 5" id="KW-0378">Hydrolase</keyword>
<dbReference type="EC" id="3.1.13.-" evidence="5"/>
<dbReference type="Pfam" id="PF03159">
    <property type="entry name" value="XRN_N"/>
    <property type="match status" value="1"/>
</dbReference>
<sequence>MGVPKFYRWISERYPCLSEVVKEFQIPDFDNLYLDMNGIIHTCSHPNDDDPHFRITEENIFANICYYIEFLFKMIKPKKVFFMAVDGVAPRAKMNQQRGRRFRTAKAAAVMEEEAKACGEELPSEARFDSNCITPGTPFMVRLQNVLKGFVIHKISSDKLWRDVHVYLSGHETPGEGEHKIMDFIRYEKSQPGYNPNTRHCLYGLDADLIMLGLCSHEPYFSLLREEVKFGGKRKQKKISTPEETTFHLLHISLLRDYLGHEFSSVKSQISFPFDLEQVVDDFVLMSFLVGNDFIPHLPQLHIHHDALPVLFKTYIEALPTLGGYINEGGYLNLERFEVFMAKLAEYDFQKFEEMNDDFQYLEGKSKARKDAEASEKVSNVLADLGFSTLAISQTAEYDSSTDEEDNSEEESTLEIEFNMHKVDYYRNKLDFEVVTPEVLRDQAEGYVRAIQWNLHYYYNGVVSWSWYYPHHYSPYISDVKNFKDMEMKFELGKPFLPFQQLLAVLPKLSKDLLPEAYQKLMCENDSQLIDYYPDDFTTDLNGKQQEWEAVVLIPFINEKLLCKCSEIADKYLTEEEKKRNSHGPHLLYTYNDKSSGAQPSFLPGHYPPTNDVHIKISEIPQDFFRLPPKMLVKGLCKGVVMDKFIIGFPTLRTLKHSAILKSEKVQVFQMVSLKDNMMLKIEEITEKDVNKICEKILGKIIYVGWPHLREALVMEVTDGVTRYFCDKSSRNLKFVEEKMINEDHKIWERQIEVIEENSYRRWGIFVGVTKVLVHVKCLSGFKYVLTNDGEIKKEKQFDNNLTNYALQTTVSNVEAFSPDVEKTKTIKDIFQINSVVFVLTLQHYGTIGKIIDCDTLKNKGNIIVDIESTSEPDLLPVIQNQDELMLEHFMPAYIAAQQLGMQPHFISRITGTFLVQTSPKGSSSPNRVNIGMNLKFNHRNEEVQGFSKRVDNQWLYSEEAIKILNSYIGKFANFFEKLSEYIGRDIVYIEDLYPDGEGVKIIKEMASWLKEQASSVADRQSCGIKKLDNGIVGAIERTVQSAMNDDIYHIKKPIPPAQLFNPYMCNGVYLPDPKTTFYLFDRVVNVCPSSSVPLGLKGTIIGIQTASKESEYIYEVIFDKEFSGGITTPSGSKKGYRMGPNAIINLSHGERLKKQNHSPSKSAKNIIPRLSKSKLFEIATKQLDESPKHILQKKTSTSTPVSLQNKPFYKTETNDLLQTQDSKFENNIWSLSSTWSSNKQFVTPNANRLSGGYTNQANNTSPLNTLNQTDLKNFWADLKKVPDYPSSQQMINVQQNKLTQEQGYGQKVSVEELFQGAHNRLEPKPFNNMPIFQNVPPPPQPTRVSNAEPVDMLRQFCLENLKATPLYNYHNFGALNLVIATISFPNGEKISSKPCNTKLEAAADAAMKSLASLRAKSQVHGSNQNYINTMTQHDTNIVRRPAAPIPSPSDYRPYILYPPQFVSMPNFSQPPPPILPPFPCFDPPILRHPQPTHSTHIPESFVKANQRYMLNSEAIFPTQLISPLQNNVDSRTSSFSDKEVVHLPGGGTAIIRSMPLIQPNVEQKDAPNSNIFVPAQVMKQVIKTPNDSLSNIDWPDLPLTKELQNPLDKPSHNSPIPPKDKSKNYAEASKSSQRASSTDVKQPASHSSGKSVSKTKTKRRIAAKFENLEGN</sequence>
<evidence type="ECO:0000259" key="9">
    <source>
        <dbReference type="Pfam" id="PF18129"/>
    </source>
</evidence>
<evidence type="ECO:0000256" key="5">
    <source>
        <dbReference type="PIRNR" id="PIRNR006743"/>
    </source>
</evidence>
<dbReference type="EMBL" id="BPLQ01005250">
    <property type="protein sequence ID" value="GIY13515.1"/>
    <property type="molecule type" value="Genomic_DNA"/>
</dbReference>
<evidence type="ECO:0000256" key="4">
    <source>
        <dbReference type="ARBA" id="ARBA00038299"/>
    </source>
</evidence>
<dbReference type="Gene3D" id="2.30.30.750">
    <property type="match status" value="1"/>
</dbReference>
<feature type="region of interest" description="Disordered" evidence="6">
    <location>
        <begin position="1587"/>
        <end position="1672"/>
    </location>
</feature>
<dbReference type="GO" id="GO:0000956">
    <property type="term" value="P:nuclear-transcribed mRNA catabolic process"/>
    <property type="evidence" value="ECO:0007669"/>
    <property type="project" value="InterPro"/>
</dbReference>
<dbReference type="Pfam" id="PF18334">
    <property type="entry name" value="XRN1_D2_D3"/>
    <property type="match status" value="1"/>
</dbReference>
<evidence type="ECO:0000313" key="12">
    <source>
        <dbReference type="EMBL" id="GIY13515.1"/>
    </source>
</evidence>
<reference evidence="12 13" key="1">
    <citation type="submission" date="2021-06" db="EMBL/GenBank/DDBJ databases">
        <title>Caerostris darwini draft genome.</title>
        <authorList>
            <person name="Kono N."/>
            <person name="Arakawa K."/>
        </authorList>
    </citation>
    <scope>NUCLEOTIDE SEQUENCE [LARGE SCALE GENOMIC DNA]</scope>
</reference>
<dbReference type="Proteomes" id="UP001054837">
    <property type="component" value="Unassembled WGS sequence"/>
</dbReference>
<dbReference type="Gene3D" id="1.25.40.1050">
    <property type="match status" value="1"/>
</dbReference>
<name>A0AAV4QVL3_9ARAC</name>
<evidence type="ECO:0000259" key="8">
    <source>
        <dbReference type="Pfam" id="PF17846"/>
    </source>
</evidence>
<dbReference type="Pfam" id="PF18332">
    <property type="entry name" value="XRN1_D1"/>
    <property type="match status" value="1"/>
</dbReference>
<gene>
    <name evidence="12" type="primary">XRN1</name>
    <name evidence="12" type="ORF">CDAR_68351</name>
</gene>
<dbReference type="PANTHER" id="PTHR12341:SF7">
    <property type="entry name" value="5'-3' EXORIBONUCLEASE 1"/>
    <property type="match status" value="1"/>
</dbReference>
<dbReference type="Pfam" id="PF18129">
    <property type="entry name" value="SH3_12"/>
    <property type="match status" value="1"/>
</dbReference>
<evidence type="ECO:0000256" key="2">
    <source>
        <dbReference type="ARBA" id="ARBA00022801"/>
    </source>
</evidence>
<dbReference type="InterPro" id="IPR040992">
    <property type="entry name" value="XRN1_D1"/>
</dbReference>
<evidence type="ECO:0000313" key="13">
    <source>
        <dbReference type="Proteomes" id="UP001054837"/>
    </source>
</evidence>
<dbReference type="Gene3D" id="3.40.50.12390">
    <property type="match status" value="1"/>
</dbReference>
<evidence type="ECO:0000256" key="1">
    <source>
        <dbReference type="ARBA" id="ARBA00022722"/>
    </source>
</evidence>
<dbReference type="PANTHER" id="PTHR12341">
    <property type="entry name" value="5'-&gt;3' EXORIBONUCLEASE"/>
    <property type="match status" value="1"/>
</dbReference>
<dbReference type="InterPro" id="IPR047008">
    <property type="entry name" value="XRN1_SH3_sf"/>
</dbReference>
<evidence type="ECO:0000259" key="11">
    <source>
        <dbReference type="Pfam" id="PF18334"/>
    </source>
</evidence>
<dbReference type="InterPro" id="IPR047007">
    <property type="entry name" value="XRN1_D1_sf"/>
</dbReference>
<comment type="caution">
    <text evidence="12">The sequence shown here is derived from an EMBL/GenBank/DDBJ whole genome shotgun (WGS) entry which is preliminary data.</text>
</comment>
<dbReference type="InterPro" id="IPR027073">
    <property type="entry name" value="5_3_exoribonuclease"/>
</dbReference>
<dbReference type="Pfam" id="PF17846">
    <property type="entry name" value="XRN_M"/>
    <property type="match status" value="1"/>
</dbReference>
<dbReference type="FunFam" id="3.40.50.12390:FF:000002">
    <property type="entry name" value="5'-3' exoribonuclease 1"/>
    <property type="match status" value="1"/>
</dbReference>
<feature type="compositionally biased region" description="Polar residues" evidence="6">
    <location>
        <begin position="1630"/>
        <end position="1641"/>
    </location>
</feature>
<evidence type="ECO:0000259" key="7">
    <source>
        <dbReference type="Pfam" id="PF03159"/>
    </source>
</evidence>
<feature type="compositionally biased region" description="Basic residues" evidence="6">
    <location>
        <begin position="1654"/>
        <end position="1663"/>
    </location>
</feature>
<dbReference type="GO" id="GO:0004534">
    <property type="term" value="F:5'-3' RNA exonuclease activity"/>
    <property type="evidence" value="ECO:0007669"/>
    <property type="project" value="TreeGrafter"/>
</dbReference>
<feature type="domain" description="5'-3' exoribonuclease 1 SH3-like" evidence="9">
    <location>
        <begin position="1077"/>
        <end position="1146"/>
    </location>
</feature>
<dbReference type="CDD" id="cd18673">
    <property type="entry name" value="PIN_XRN1-2-like"/>
    <property type="match status" value="1"/>
</dbReference>
<keyword evidence="13" id="KW-1185">Reference proteome</keyword>
<organism evidence="12 13">
    <name type="scientific">Caerostris darwini</name>
    <dbReference type="NCBI Taxonomy" id="1538125"/>
    <lineage>
        <taxon>Eukaryota</taxon>
        <taxon>Metazoa</taxon>
        <taxon>Ecdysozoa</taxon>
        <taxon>Arthropoda</taxon>
        <taxon>Chelicerata</taxon>
        <taxon>Arachnida</taxon>
        <taxon>Araneae</taxon>
        <taxon>Araneomorphae</taxon>
        <taxon>Entelegynae</taxon>
        <taxon>Araneoidea</taxon>
        <taxon>Araneidae</taxon>
        <taxon>Caerostris</taxon>
    </lineage>
</organism>
<dbReference type="PIRSF" id="PIRSF006743">
    <property type="entry name" value="Exonuclease_Xnr1"/>
    <property type="match status" value="1"/>
</dbReference>
<dbReference type="InterPro" id="IPR016494">
    <property type="entry name" value="5_3_exoribonuclease_1"/>
</dbReference>
<proteinExistence type="inferred from homology"/>
<feature type="domain" description="5'-3' exoribonuclease 1 D1" evidence="10">
    <location>
        <begin position="635"/>
        <end position="815"/>
    </location>
</feature>
<evidence type="ECO:0000259" key="10">
    <source>
        <dbReference type="Pfam" id="PF18332"/>
    </source>
</evidence>
<dbReference type="Gene3D" id="2.170.260.40">
    <property type="match status" value="1"/>
</dbReference>
<dbReference type="GO" id="GO:0003723">
    <property type="term" value="F:RNA binding"/>
    <property type="evidence" value="ECO:0007669"/>
    <property type="project" value="UniProtKB-KW"/>
</dbReference>
<feature type="domain" description="Xrn1 helical" evidence="8">
    <location>
        <begin position="274"/>
        <end position="596"/>
    </location>
</feature>